<organism evidence="1 2">
    <name type="scientific">Metabacillus rhizolycopersici</name>
    <dbReference type="NCBI Taxonomy" id="2875709"/>
    <lineage>
        <taxon>Bacteria</taxon>
        <taxon>Bacillati</taxon>
        <taxon>Bacillota</taxon>
        <taxon>Bacilli</taxon>
        <taxon>Bacillales</taxon>
        <taxon>Bacillaceae</taxon>
        <taxon>Metabacillus</taxon>
    </lineage>
</organism>
<evidence type="ECO:0000313" key="1">
    <source>
        <dbReference type="EMBL" id="MBZ5753729.1"/>
    </source>
</evidence>
<name>A0ABS7V0N1_9BACI</name>
<sequence length="202" mass="24285">MFFRSEQKEQYKKFMFDCFGNSIVPQTQKIFNRLKGKIIKSEYIDLYTSLLEKYSIPYKVRNTGDHIYFGNLTNLDSKQKSTFNMFYSDHGPDYYIQKGQIGICYLEQYTENDTKRKNIYDKILEEFFWDNREAEEVGWHSCSVGNTNEFLFEEIRFSYRYCYFVVDKMYKEDVKNIASYVLGYDVEFNHIEIINEELGING</sequence>
<reference evidence="1" key="1">
    <citation type="submission" date="2024-05" db="EMBL/GenBank/DDBJ databases">
        <title>Metabacillus sp. nov., isolated from the rhizosphere soil of tomato plants.</title>
        <authorList>
            <person name="Ma R."/>
        </authorList>
    </citation>
    <scope>NUCLEOTIDE SEQUENCE</scope>
    <source>
        <strain evidence="1">DBTR6</strain>
    </source>
</reference>
<dbReference type="Proteomes" id="UP001165287">
    <property type="component" value="Unassembled WGS sequence"/>
</dbReference>
<dbReference type="EMBL" id="JAIQUM010000144">
    <property type="protein sequence ID" value="MBZ5753729.1"/>
    <property type="molecule type" value="Genomic_DNA"/>
</dbReference>
<accession>A0ABS7V0N1</accession>
<keyword evidence="2" id="KW-1185">Reference proteome</keyword>
<gene>
    <name evidence="1" type="ORF">K9V48_26825</name>
</gene>
<protein>
    <submittedName>
        <fullName evidence="1">Uncharacterized protein</fullName>
    </submittedName>
</protein>
<proteinExistence type="predicted"/>
<evidence type="ECO:0000313" key="2">
    <source>
        <dbReference type="Proteomes" id="UP001165287"/>
    </source>
</evidence>
<dbReference type="RefSeq" id="WP_224142137.1">
    <property type="nucleotide sequence ID" value="NZ_JAIQUM010000144.1"/>
</dbReference>
<comment type="caution">
    <text evidence="1">The sequence shown here is derived from an EMBL/GenBank/DDBJ whole genome shotgun (WGS) entry which is preliminary data.</text>
</comment>